<keyword evidence="6" id="KW-0460">Magnesium</keyword>
<dbReference type="EMBL" id="JBHSZV010000014">
    <property type="protein sequence ID" value="MFC7061526.1"/>
    <property type="molecule type" value="Genomic_DNA"/>
</dbReference>
<feature type="binding site" evidence="6">
    <location>
        <begin position="329"/>
        <end position="333"/>
    </location>
    <ligand>
        <name>ATP</name>
        <dbReference type="ChEBI" id="CHEBI:30616"/>
    </ligand>
</feature>
<dbReference type="PRINTS" id="PR00471">
    <property type="entry name" value="ACETATEKNASE"/>
</dbReference>
<feature type="binding site" evidence="6">
    <location>
        <position position="382"/>
    </location>
    <ligand>
        <name>Mg(2+)</name>
        <dbReference type="ChEBI" id="CHEBI:18420"/>
    </ligand>
</feature>
<comment type="catalytic activity">
    <reaction evidence="6">
        <text>acetate + ATP = acetyl phosphate + ADP</text>
        <dbReference type="Rhea" id="RHEA:11352"/>
        <dbReference type="ChEBI" id="CHEBI:22191"/>
        <dbReference type="ChEBI" id="CHEBI:30089"/>
        <dbReference type="ChEBI" id="CHEBI:30616"/>
        <dbReference type="ChEBI" id="CHEBI:456216"/>
        <dbReference type="EC" id="2.7.2.1"/>
    </reaction>
</comment>
<keyword evidence="3 6" id="KW-0547">Nucleotide-binding</keyword>
<organism evidence="8 9">
    <name type="scientific">Halobacillus seohaensis</name>
    <dbReference type="NCBI Taxonomy" id="447421"/>
    <lineage>
        <taxon>Bacteria</taxon>
        <taxon>Bacillati</taxon>
        <taxon>Bacillota</taxon>
        <taxon>Bacilli</taxon>
        <taxon>Bacillales</taxon>
        <taxon>Bacillaceae</taxon>
        <taxon>Halobacillus</taxon>
    </lineage>
</organism>
<proteinExistence type="inferred from homology"/>
<dbReference type="Pfam" id="PF00871">
    <property type="entry name" value="Acetate_kinase"/>
    <property type="match status" value="1"/>
</dbReference>
<dbReference type="EC" id="2.7.2.1" evidence="6"/>
<comment type="similarity">
    <text evidence="1 6 7">Belongs to the acetokinase family.</text>
</comment>
<keyword evidence="6" id="KW-0963">Cytoplasm</keyword>
<dbReference type="NCBIfam" id="TIGR00016">
    <property type="entry name" value="ackA"/>
    <property type="match status" value="1"/>
</dbReference>
<evidence type="ECO:0000313" key="9">
    <source>
        <dbReference type="Proteomes" id="UP001596410"/>
    </source>
</evidence>
<comment type="cofactor">
    <cofactor evidence="6">
        <name>Mg(2+)</name>
        <dbReference type="ChEBI" id="CHEBI:18420"/>
    </cofactor>
    <cofactor evidence="6">
        <name>Mn(2+)</name>
        <dbReference type="ChEBI" id="CHEBI:29035"/>
    </cofactor>
    <text evidence="6">Mg(2+). Can also accept Mn(2+).</text>
</comment>
<dbReference type="PANTHER" id="PTHR21060">
    <property type="entry name" value="ACETATE KINASE"/>
    <property type="match status" value="1"/>
</dbReference>
<feature type="site" description="Transition state stabilizer" evidence="6">
    <location>
        <position position="239"/>
    </location>
</feature>
<evidence type="ECO:0000256" key="2">
    <source>
        <dbReference type="ARBA" id="ARBA00022679"/>
    </source>
</evidence>
<evidence type="ECO:0000256" key="1">
    <source>
        <dbReference type="ARBA" id="ARBA00008748"/>
    </source>
</evidence>
<comment type="caution">
    <text evidence="8">The sequence shown here is derived from an EMBL/GenBank/DDBJ whole genome shotgun (WGS) entry which is preliminary data.</text>
</comment>
<feature type="binding site" evidence="6">
    <location>
        <begin position="281"/>
        <end position="283"/>
    </location>
    <ligand>
        <name>ATP</name>
        <dbReference type="ChEBI" id="CHEBI:30616"/>
    </ligand>
</feature>
<dbReference type="HAMAP" id="MF_00020">
    <property type="entry name" value="Acetate_kinase"/>
    <property type="match status" value="1"/>
</dbReference>
<dbReference type="SUPFAM" id="SSF53067">
    <property type="entry name" value="Actin-like ATPase domain"/>
    <property type="match status" value="2"/>
</dbReference>
<keyword evidence="4 6" id="KW-0418">Kinase</keyword>
<evidence type="ECO:0000256" key="7">
    <source>
        <dbReference type="RuleBase" id="RU003835"/>
    </source>
</evidence>
<sequence length="395" mass="43459">MNNILAINAGSSSLKFQLIEMPEETILTKGIVERIGIKDSVFKIEFNDQEDEIVTDIEDHGVAVTMLLEKLTAHGIIESLDEIDGVGHRVVHGGERFSESVLITDEVVQEIDDVSDLAPLHNPANLTGIRSFREVLPNVPHVAIFDTAFHQSMPEQSYLYSLPYEYYEKYGIRKYGFHGTSHKYVSERAAEMLGRPLEQLRLLSCHLGNGASIAAIEGGKSIDTSMGFTPLAGVTMGTRSGNIDPALIPFIMDKTGKSAAEVMNVLNKESGMLALSGFSSDLRDIEKKANEGDERAELALEVFAARIHKYIGSYASRMHGIDGIIFTAGVGENSTSIRERVLKGLEFMGVYWDPSLNQVRGKEAFVNYPHSPVKVMIIPTNEEVMIARDTVAKGL</sequence>
<dbReference type="CDD" id="cd24010">
    <property type="entry name" value="ASKHA_NBD_AcK_PK"/>
    <property type="match status" value="1"/>
</dbReference>
<dbReference type="PIRSF" id="PIRSF000722">
    <property type="entry name" value="Acetate_prop_kin"/>
    <property type="match status" value="1"/>
</dbReference>
<dbReference type="InterPro" id="IPR023865">
    <property type="entry name" value="Aliphatic_acid_kinase_CS"/>
</dbReference>
<dbReference type="RefSeq" id="WP_204707412.1">
    <property type="nucleotide sequence ID" value="NZ_JBHSZV010000014.1"/>
</dbReference>
<evidence type="ECO:0000256" key="4">
    <source>
        <dbReference type="ARBA" id="ARBA00022777"/>
    </source>
</evidence>
<dbReference type="InterPro" id="IPR000890">
    <property type="entry name" value="Aliphatic_acid_kin_short-chain"/>
</dbReference>
<dbReference type="InterPro" id="IPR043129">
    <property type="entry name" value="ATPase_NBD"/>
</dbReference>
<keyword evidence="2 6" id="KW-0808">Transferase</keyword>
<feature type="binding site" evidence="6">
    <location>
        <position position="89"/>
    </location>
    <ligand>
        <name>substrate</name>
    </ligand>
</feature>
<evidence type="ECO:0000313" key="8">
    <source>
        <dbReference type="EMBL" id="MFC7061526.1"/>
    </source>
</evidence>
<accession>A0ABW2EKT7</accession>
<comment type="pathway">
    <text evidence="6">Metabolic intermediate biosynthesis; acetyl-CoA biosynthesis; acetyl-CoA from acetate: step 1/2.</text>
</comment>
<dbReference type="InterPro" id="IPR004372">
    <property type="entry name" value="Ac/propionate_kinase"/>
</dbReference>
<feature type="binding site" evidence="6">
    <location>
        <position position="8"/>
    </location>
    <ligand>
        <name>Mg(2+)</name>
        <dbReference type="ChEBI" id="CHEBI:18420"/>
    </ligand>
</feature>
<dbReference type="PANTHER" id="PTHR21060:SF15">
    <property type="entry name" value="ACETATE KINASE-RELATED"/>
    <property type="match status" value="1"/>
</dbReference>
<evidence type="ECO:0000256" key="3">
    <source>
        <dbReference type="ARBA" id="ARBA00022741"/>
    </source>
</evidence>
<keyword evidence="5 6" id="KW-0067">ATP-binding</keyword>
<protein>
    <recommendedName>
        <fullName evidence="6">Acetate kinase</fullName>
        <ecNumber evidence="6">2.7.2.1</ecNumber>
    </recommendedName>
    <alternativeName>
        <fullName evidence="6">Acetokinase</fullName>
    </alternativeName>
</protein>
<dbReference type="PROSITE" id="PS01076">
    <property type="entry name" value="ACETATE_KINASE_2"/>
    <property type="match status" value="1"/>
</dbReference>
<feature type="binding site" evidence="6">
    <location>
        <begin position="206"/>
        <end position="210"/>
    </location>
    <ligand>
        <name>ATP</name>
        <dbReference type="ChEBI" id="CHEBI:30616"/>
    </ligand>
</feature>
<evidence type="ECO:0000256" key="5">
    <source>
        <dbReference type="ARBA" id="ARBA00022840"/>
    </source>
</evidence>
<comment type="subunit">
    <text evidence="6">Homodimer.</text>
</comment>
<feature type="binding site" evidence="6">
    <location>
        <position position="15"/>
    </location>
    <ligand>
        <name>ATP</name>
        <dbReference type="ChEBI" id="CHEBI:30616"/>
    </ligand>
</feature>
<evidence type="ECO:0000256" key="6">
    <source>
        <dbReference type="HAMAP-Rule" id="MF_00020"/>
    </source>
</evidence>
<name>A0ABW2EKT7_9BACI</name>
<dbReference type="PROSITE" id="PS01075">
    <property type="entry name" value="ACETATE_KINASE_1"/>
    <property type="match status" value="1"/>
</dbReference>
<keyword evidence="6" id="KW-0479">Metal-binding</keyword>
<dbReference type="GO" id="GO:0008776">
    <property type="term" value="F:acetate kinase activity"/>
    <property type="evidence" value="ECO:0007669"/>
    <property type="project" value="UniProtKB-EC"/>
</dbReference>
<keyword evidence="9" id="KW-1185">Reference proteome</keyword>
<comment type="function">
    <text evidence="6">Catalyzes the formation of acetyl phosphate from acetate and ATP. Can also catalyze the reverse reaction.</text>
</comment>
<gene>
    <name evidence="6" type="primary">ackA</name>
    <name evidence="8" type="ORF">ACFQIC_06580</name>
</gene>
<reference evidence="9" key="1">
    <citation type="journal article" date="2019" name="Int. J. Syst. Evol. Microbiol.">
        <title>The Global Catalogue of Microorganisms (GCM) 10K type strain sequencing project: providing services to taxonomists for standard genome sequencing and annotation.</title>
        <authorList>
            <consortium name="The Broad Institute Genomics Platform"/>
            <consortium name="The Broad Institute Genome Sequencing Center for Infectious Disease"/>
            <person name="Wu L."/>
            <person name="Ma J."/>
        </authorList>
    </citation>
    <scope>NUCLEOTIDE SEQUENCE [LARGE SCALE GENOMIC DNA]</scope>
    <source>
        <strain evidence="9">CGMCC 4.1621</strain>
    </source>
</reference>
<comment type="subcellular location">
    <subcellularLocation>
        <location evidence="6">Cytoplasm</location>
    </subcellularLocation>
</comment>
<feature type="site" description="Transition state stabilizer" evidence="6">
    <location>
        <position position="178"/>
    </location>
</feature>
<dbReference type="Gene3D" id="3.30.420.40">
    <property type="match status" value="2"/>
</dbReference>
<dbReference type="Proteomes" id="UP001596410">
    <property type="component" value="Unassembled WGS sequence"/>
</dbReference>
<feature type="active site" description="Proton donor/acceptor" evidence="6">
    <location>
        <position position="146"/>
    </location>
</feature>